<feature type="region of interest" description="Disordered" evidence="2">
    <location>
        <begin position="2145"/>
        <end position="2334"/>
    </location>
</feature>
<proteinExistence type="predicted"/>
<keyword evidence="1" id="KW-0175">Coiled coil</keyword>
<gene>
    <name evidence="3" type="ORF">K402DRAFT_455103</name>
</gene>
<feature type="compositionally biased region" description="Basic and acidic residues" evidence="2">
    <location>
        <begin position="2299"/>
        <end position="2315"/>
    </location>
</feature>
<feature type="compositionally biased region" description="Pro residues" evidence="2">
    <location>
        <begin position="1261"/>
        <end position="1273"/>
    </location>
</feature>
<feature type="compositionally biased region" description="Polar residues" evidence="2">
    <location>
        <begin position="2173"/>
        <end position="2188"/>
    </location>
</feature>
<evidence type="ECO:0000256" key="2">
    <source>
        <dbReference type="SAM" id="MobiDB-lite"/>
    </source>
</evidence>
<evidence type="ECO:0000256" key="1">
    <source>
        <dbReference type="SAM" id="Coils"/>
    </source>
</evidence>
<organism evidence="3 4">
    <name type="scientific">Aulographum hederae CBS 113979</name>
    <dbReference type="NCBI Taxonomy" id="1176131"/>
    <lineage>
        <taxon>Eukaryota</taxon>
        <taxon>Fungi</taxon>
        <taxon>Dikarya</taxon>
        <taxon>Ascomycota</taxon>
        <taxon>Pezizomycotina</taxon>
        <taxon>Dothideomycetes</taxon>
        <taxon>Pleosporomycetidae</taxon>
        <taxon>Aulographales</taxon>
        <taxon>Aulographaceae</taxon>
    </lineage>
</organism>
<feature type="compositionally biased region" description="Basic and acidic residues" evidence="2">
    <location>
        <begin position="7"/>
        <end position="16"/>
    </location>
</feature>
<protein>
    <recommendedName>
        <fullName evidence="5">Chromosome segregation ATPase family protein</fullName>
    </recommendedName>
</protein>
<feature type="compositionally biased region" description="Basic and acidic residues" evidence="2">
    <location>
        <begin position="132"/>
        <end position="141"/>
    </location>
</feature>
<feature type="region of interest" description="Disordered" evidence="2">
    <location>
        <begin position="444"/>
        <end position="463"/>
    </location>
</feature>
<feature type="compositionally biased region" description="Low complexity" evidence="2">
    <location>
        <begin position="1995"/>
        <end position="2012"/>
    </location>
</feature>
<feature type="region of interest" description="Disordered" evidence="2">
    <location>
        <begin position="303"/>
        <end position="325"/>
    </location>
</feature>
<feature type="compositionally biased region" description="Basic and acidic residues" evidence="2">
    <location>
        <begin position="69"/>
        <end position="80"/>
    </location>
</feature>
<evidence type="ECO:0008006" key="5">
    <source>
        <dbReference type="Google" id="ProtNLM"/>
    </source>
</evidence>
<dbReference type="Proteomes" id="UP000800041">
    <property type="component" value="Unassembled WGS sequence"/>
</dbReference>
<feature type="compositionally biased region" description="Basic and acidic residues" evidence="2">
    <location>
        <begin position="148"/>
        <end position="159"/>
    </location>
</feature>
<feature type="compositionally biased region" description="Polar residues" evidence="2">
    <location>
        <begin position="2210"/>
        <end position="2235"/>
    </location>
</feature>
<feature type="compositionally biased region" description="Pro residues" evidence="2">
    <location>
        <begin position="44"/>
        <end position="55"/>
    </location>
</feature>
<evidence type="ECO:0000313" key="3">
    <source>
        <dbReference type="EMBL" id="KAF1985461.1"/>
    </source>
</evidence>
<feature type="region of interest" description="Disordered" evidence="2">
    <location>
        <begin position="1260"/>
        <end position="1279"/>
    </location>
</feature>
<evidence type="ECO:0000313" key="4">
    <source>
        <dbReference type="Proteomes" id="UP000800041"/>
    </source>
</evidence>
<accession>A0A6G1GWX4</accession>
<feature type="compositionally biased region" description="Low complexity" evidence="2">
    <location>
        <begin position="2194"/>
        <end position="2204"/>
    </location>
</feature>
<keyword evidence="4" id="KW-1185">Reference proteome</keyword>
<feature type="coiled-coil region" evidence="1">
    <location>
        <begin position="1231"/>
        <end position="1258"/>
    </location>
</feature>
<feature type="compositionally biased region" description="Polar residues" evidence="2">
    <location>
        <begin position="2013"/>
        <end position="2023"/>
    </location>
</feature>
<dbReference type="EMBL" id="ML977162">
    <property type="protein sequence ID" value="KAF1985461.1"/>
    <property type="molecule type" value="Genomic_DNA"/>
</dbReference>
<feature type="coiled-coil region" evidence="1">
    <location>
        <begin position="1601"/>
        <end position="1632"/>
    </location>
</feature>
<feature type="compositionally biased region" description="Acidic residues" evidence="2">
    <location>
        <begin position="2252"/>
        <end position="2284"/>
    </location>
</feature>
<dbReference type="PANTHER" id="PTHR45615:SF80">
    <property type="entry name" value="GRIP DOMAIN-CONTAINING PROTEIN"/>
    <property type="match status" value="1"/>
</dbReference>
<feature type="region of interest" description="Disordered" evidence="2">
    <location>
        <begin position="417"/>
        <end position="438"/>
    </location>
</feature>
<feature type="region of interest" description="Disordered" evidence="2">
    <location>
        <begin position="1977"/>
        <end position="2027"/>
    </location>
</feature>
<sequence>MASASRESSRDRDGAVVRHQHSHSFSESGRISVPMWDSSDPDRAPPPLPLNPGSPKPTTRPNTSAAIAERAKILEEKARESAPASSYTTNAMPDKSPERSLIKGAAHRRMQSLNPNATRDLRSFLDNGGARSPERSPDRSTRAGTPMSREEDGSPERGSRAGTPTPAPRDGLEKTPSLRPTSRSTHKAILGENTPPSATMLALQAYQTRESPRDADVPAPLSNITNSATIRTPQSFDAISTQISSLTTIATNLQREMTNLSRRSKDNATDLVSLKEATSARDEDIRKSLRELVTKVTSTPALENGTARNPFGNLPSFATPPNNGKSFSLPRIPSPSSFLDDRSGAASPYSVEGAASVAMLEKIIREMVTKEGQDRLLSTLNQLFDKASKESGTTAKKVEQLVEFIKDTSGSQALVPRTANGKNSGAPQLDITFDPASGPLVTSTRDIKPSMGGPSLGTSHAKSKDAEFVGDEIVALLKQVKDSVTTSHGFINMIKTNQGELRREVLTIGRELGKKIDEAHKPATDARQITDGKSKSNEDVVQIVHQGLADLKQHMEDVMREKRRQSNSSMVSRTSIDSRDVQDVVKHALAKRGLDQTQPAQLQVPGLDKESILDAVKEAYEAYKPEIELQQFGLERDEILQCLKEGLEDYRAAQPTHEPGVSKEEVMDAIHDAMQQFPPPAPVNEGREIREEVMSAVRDCLDEMNLPSSRNVDVDVQRGIMVDAVKEGLSTHGPGAPKEIEISRDDLFDAVQAGLENSGNPFGKYGEQVVNQLHELVNDMRSEFKSYSAANGRDTEQVLDAMKDGLESLRAEVETYVDRAQDVTGKDEIIDTIRSGLNNLRNDVEGFVAEVPHDDSALSKAEMLAYIKSEFEHLHATMSSQVIPRDNDSEENKQAILTALHAGFESLRNRSLGDDGSDELQAIMKEELEQMLEKVLSSTNAQKAEVLDILETISYKLGGGVDGQTSNDEVISTMKGEFEHLRETLAGTLVRSGGSDPTEIVESLKETLDGLRTDLSADQNETSKEMLGNIQGELEHLRGALSSMVVPSGNTANSEEILDTIRSGLDDIRSQARSNDGPSEDGVEALRTQLAELSQSLAASLARTSSRADTEEVLETVRLGLDDLRSHIEKKLDSPDKQMSMTGEILDALNDGLETLKTDVAKMVDKPVDMTVSYEILDTLKGGLASLRADIDQLKEAAPSGNEVVLAENAENADGAEGALSREVVDADAANALKRDDIEKMEVALAQLQIKIEAMDAYIQNPPPQEPAAPTEPAPGTALKTDVEGIEGLIKELQVSVALIAAKELSETAATKEDTDAIETLLRNTKAQLDDAKFPDPDSAATKEHIESLEAIIRATQEGLATLCNTFDEKAATKADVAVVEVLSQDIKAVLEEVKESAKPAELDPDIVKKPDLDVLGVLCSEIKEKVSEMKLPDPEAMPSKADMEQLTGLIHDFRESHDKLKDSYETDIAVTAKAFDDRKKEAEETTGAIADVKAFLEEVKEDIKTKVGEGNSNVGTLTDIVKSLDETIGNNFNVTADIKELLETVNREFERANGAIEGLKTDNEEKSAAGIEKQEENRAAVIAEVSTKLEERFDTIMSKYDDAQAAADEQKKSMEEKIEEQKELLSGSKAMADDLKLTIDTLGTAVTGLESTFAEVTGKFNDVSDKMSTESQTVFGRIDETFTKIDEHHSEAKGDHQLTRDEVAKAITAIDALQTEVTEYHPTFMVTLREVLALVNQHYEHSQKAQENLVESVVESAKAASEESKSHVEELKSTFSGLPALLPPPPLPPIEVKEEYDDTKVHEKLDQLINHAVDPTTSEKLDQLINHAVDPTTSTQQIERLDKIHQQVMATAAEVSDFVTTQTRLITEGHESREKEAEEAALLLERRIAQREQVEDEIRHLDDEKLALRAVVDMLKDERDALAQEKNRLGRDVASLHTALDIRREELHAMDTKADKLERRILDGLMDHSRVLLQQRAAASQRKAAKKSKPSDGSATSSPTKTRSTPRRVSSNASESGFSSLSAAPPGIGNGLNMALNSKTRAQAGRPGYNPNTARRILSLNQISSNVPSGIASFGAGSINPPLTLGNAGLKRSHSVKNQSSVRKPSWNGQITKMKEVSEHEDGDKENALTLARGLEGEDDNSIFEADESQVSGHDEDDETSDAGTERRRVSFATQSSASRPTTSGTDAGSALTYGTGSEYTTETDSRRGSYSTITGESELTAGTGSYLTGSELTESSRRTSGGSTVRSVLEGEEAAEVEDGEEDATPVPEPEAEPAEPAEPEDATAGAEQAEPEADVEEHKDTKDIHVFTRHSDSGLGSEIPTAGGLSGSETDYFRRAAEEATSALSGTSGGSE</sequence>
<dbReference type="PANTHER" id="PTHR45615">
    <property type="entry name" value="MYOSIN HEAVY CHAIN, NON-MUSCLE"/>
    <property type="match status" value="1"/>
</dbReference>
<reference evidence="3" key="1">
    <citation type="journal article" date="2020" name="Stud. Mycol.">
        <title>101 Dothideomycetes genomes: a test case for predicting lifestyles and emergence of pathogens.</title>
        <authorList>
            <person name="Haridas S."/>
            <person name="Albert R."/>
            <person name="Binder M."/>
            <person name="Bloem J."/>
            <person name="Labutti K."/>
            <person name="Salamov A."/>
            <person name="Andreopoulos B."/>
            <person name="Baker S."/>
            <person name="Barry K."/>
            <person name="Bills G."/>
            <person name="Bluhm B."/>
            <person name="Cannon C."/>
            <person name="Castanera R."/>
            <person name="Culley D."/>
            <person name="Daum C."/>
            <person name="Ezra D."/>
            <person name="Gonzalez J."/>
            <person name="Henrissat B."/>
            <person name="Kuo A."/>
            <person name="Liang C."/>
            <person name="Lipzen A."/>
            <person name="Lutzoni F."/>
            <person name="Magnuson J."/>
            <person name="Mondo S."/>
            <person name="Nolan M."/>
            <person name="Ohm R."/>
            <person name="Pangilinan J."/>
            <person name="Park H.-J."/>
            <person name="Ramirez L."/>
            <person name="Alfaro M."/>
            <person name="Sun H."/>
            <person name="Tritt A."/>
            <person name="Yoshinaga Y."/>
            <person name="Zwiers L.-H."/>
            <person name="Turgeon B."/>
            <person name="Goodwin S."/>
            <person name="Spatafora J."/>
            <person name="Crous P."/>
            <person name="Grigoriev I."/>
        </authorList>
    </citation>
    <scope>NUCLEOTIDE SEQUENCE</scope>
    <source>
        <strain evidence="3">CBS 113979</strain>
    </source>
</reference>
<feature type="compositionally biased region" description="Low complexity" evidence="2">
    <location>
        <begin position="2240"/>
        <end position="2250"/>
    </location>
</feature>
<dbReference type="OrthoDB" id="5423371at2759"/>
<feature type="region of interest" description="Disordered" evidence="2">
    <location>
        <begin position="1"/>
        <end position="197"/>
    </location>
</feature>
<feature type="coiled-coil region" evidence="1">
    <location>
        <begin position="799"/>
        <end position="826"/>
    </location>
</feature>
<name>A0A6G1GWX4_9PEZI</name>
<feature type="coiled-coil region" evidence="1">
    <location>
        <begin position="1885"/>
        <end position="1961"/>
    </location>
</feature>